<feature type="domain" description="W2" evidence="9">
    <location>
        <begin position="525"/>
        <end position="711"/>
    </location>
</feature>
<evidence type="ECO:0000256" key="7">
    <source>
        <dbReference type="ARBA" id="ARBA00044345"/>
    </source>
</evidence>
<dbReference type="SUPFAM" id="SSF51161">
    <property type="entry name" value="Trimeric LpxA-like enzymes"/>
    <property type="match status" value="1"/>
</dbReference>
<proteinExistence type="inferred from homology"/>
<comment type="caution">
    <text evidence="10">The sequence shown here is derived from an EMBL/GenBank/DDBJ whole genome shotgun (WGS) entry which is preliminary data.</text>
</comment>
<dbReference type="Proteomes" id="UP000186804">
    <property type="component" value="Unassembled WGS sequence"/>
</dbReference>
<organism evidence="10 11">
    <name type="scientific">Cryptosporidium andersoni</name>
    <dbReference type="NCBI Taxonomy" id="117008"/>
    <lineage>
        <taxon>Eukaryota</taxon>
        <taxon>Sar</taxon>
        <taxon>Alveolata</taxon>
        <taxon>Apicomplexa</taxon>
        <taxon>Conoidasida</taxon>
        <taxon>Coccidia</taxon>
        <taxon>Eucoccidiorida</taxon>
        <taxon>Eimeriorina</taxon>
        <taxon>Cryptosporidiidae</taxon>
        <taxon>Cryptosporidium</taxon>
    </lineage>
</organism>
<dbReference type="Gene3D" id="1.25.40.180">
    <property type="match status" value="1"/>
</dbReference>
<evidence type="ECO:0000256" key="4">
    <source>
        <dbReference type="ARBA" id="ARBA00022540"/>
    </source>
</evidence>
<dbReference type="SUPFAM" id="SSF48371">
    <property type="entry name" value="ARM repeat"/>
    <property type="match status" value="1"/>
</dbReference>
<evidence type="ECO:0000313" key="11">
    <source>
        <dbReference type="Proteomes" id="UP000186804"/>
    </source>
</evidence>
<protein>
    <recommendedName>
        <fullName evidence="6">Translation initiation factor eIF2B subunit epsilon</fullName>
    </recommendedName>
    <alternativeName>
        <fullName evidence="7">eIF2B GDP-GTP exchange factor subunit epsilon</fullName>
    </alternativeName>
</protein>
<dbReference type="OrthoDB" id="424572at2759"/>
<dbReference type="InterPro" id="IPR051956">
    <property type="entry name" value="eIF2B_epsilon"/>
</dbReference>
<dbReference type="InterPro" id="IPR011004">
    <property type="entry name" value="Trimer_LpxA-like_sf"/>
</dbReference>
<reference evidence="10 11" key="1">
    <citation type="submission" date="2016-10" db="EMBL/GenBank/DDBJ databases">
        <title>Reductive evolution of mitochondrial metabolism and differential evolution of invasion-related proteins in Cryptosporidium.</title>
        <authorList>
            <person name="Liu S."/>
            <person name="Roellig D.M."/>
            <person name="Guo Y."/>
            <person name="Li N."/>
            <person name="Frace M.A."/>
            <person name="Tang K."/>
            <person name="Zhang L."/>
            <person name="Feng Y."/>
            <person name="Xiao L."/>
        </authorList>
    </citation>
    <scope>NUCLEOTIDE SEQUENCE [LARGE SCALE GENOMIC DNA]</scope>
    <source>
        <strain evidence="10">30847</strain>
    </source>
</reference>
<evidence type="ECO:0000256" key="6">
    <source>
        <dbReference type="ARBA" id="ARBA00044144"/>
    </source>
</evidence>
<evidence type="ECO:0000256" key="8">
    <source>
        <dbReference type="ARBA" id="ARBA00046432"/>
    </source>
</evidence>
<gene>
    <name evidence="10" type="ORF">cand_014370</name>
</gene>
<comment type="subunit">
    <text evidence="8">Component of the translation initiation factor 2B (eIF2B) complex which is a heterodecamer of two sets of five different subunits: alpha, beta, gamma, delta and epsilon. Subunits alpha, beta and delta comprise a regulatory subcomplex and subunits epsilon and gamma comprise a catalytic subcomplex. Within the complex, the hexameric regulatory complex resides at the center, with the two heterodimeric catalytic subcomplexes bound on opposite sides.</text>
</comment>
<dbReference type="InterPro" id="IPR003307">
    <property type="entry name" value="W2_domain"/>
</dbReference>
<dbReference type="CDD" id="cd03356">
    <property type="entry name" value="LbH_G1P_AT_C_like"/>
    <property type="match status" value="1"/>
</dbReference>
<dbReference type="VEuPathDB" id="CryptoDB:cand_014370"/>
<evidence type="ECO:0000259" key="9">
    <source>
        <dbReference type="PROSITE" id="PS51363"/>
    </source>
</evidence>
<dbReference type="GO" id="GO:0005851">
    <property type="term" value="C:eukaryotic translation initiation factor 2B complex"/>
    <property type="evidence" value="ECO:0007669"/>
    <property type="project" value="TreeGrafter"/>
</dbReference>
<evidence type="ECO:0000256" key="3">
    <source>
        <dbReference type="ARBA" id="ARBA00022490"/>
    </source>
</evidence>
<dbReference type="Gene3D" id="2.160.10.10">
    <property type="entry name" value="Hexapeptide repeat proteins"/>
    <property type="match status" value="1"/>
</dbReference>
<dbReference type="SUPFAM" id="SSF53448">
    <property type="entry name" value="Nucleotide-diphospho-sugar transferases"/>
    <property type="match status" value="1"/>
</dbReference>
<keyword evidence="4" id="KW-0396">Initiation factor</keyword>
<comment type="similarity">
    <text evidence="2">Belongs to the eIF-2B gamma/epsilon subunits family.</text>
</comment>
<dbReference type="Gene3D" id="3.90.550.10">
    <property type="entry name" value="Spore Coat Polysaccharide Biosynthesis Protein SpsA, Chain A"/>
    <property type="match status" value="1"/>
</dbReference>
<dbReference type="GO" id="GO:0005085">
    <property type="term" value="F:guanyl-nucleotide exchange factor activity"/>
    <property type="evidence" value="ECO:0007669"/>
    <property type="project" value="TreeGrafter"/>
</dbReference>
<dbReference type="Pfam" id="PF25084">
    <property type="entry name" value="LbH_EIF2B"/>
    <property type="match status" value="1"/>
</dbReference>
<comment type="subcellular location">
    <subcellularLocation>
        <location evidence="1">Cytoplasm</location>
        <location evidence="1">Cytosol</location>
    </subcellularLocation>
</comment>
<dbReference type="PROSITE" id="PS51363">
    <property type="entry name" value="W2"/>
    <property type="match status" value="1"/>
</dbReference>
<dbReference type="EMBL" id="LRBS01000031">
    <property type="protein sequence ID" value="OII77621.1"/>
    <property type="molecule type" value="Genomic_DNA"/>
</dbReference>
<keyword evidence="3" id="KW-0963">Cytoplasm</keyword>
<dbReference type="GeneID" id="92365622"/>
<dbReference type="GO" id="GO:0031369">
    <property type="term" value="F:translation initiation factor binding"/>
    <property type="evidence" value="ECO:0007669"/>
    <property type="project" value="TreeGrafter"/>
</dbReference>
<evidence type="ECO:0000256" key="5">
    <source>
        <dbReference type="ARBA" id="ARBA00022917"/>
    </source>
</evidence>
<evidence type="ECO:0000256" key="1">
    <source>
        <dbReference type="ARBA" id="ARBA00004514"/>
    </source>
</evidence>
<dbReference type="InterPro" id="IPR029044">
    <property type="entry name" value="Nucleotide-diphossugar_trans"/>
</dbReference>
<evidence type="ECO:0000313" key="10">
    <source>
        <dbReference type="EMBL" id="OII77621.1"/>
    </source>
</evidence>
<dbReference type="GO" id="GO:0003743">
    <property type="term" value="F:translation initiation factor activity"/>
    <property type="evidence" value="ECO:0007669"/>
    <property type="project" value="TreeGrafter"/>
</dbReference>
<dbReference type="PANTHER" id="PTHR45887:SF1">
    <property type="entry name" value="TRANSLATION INITIATION FACTOR EIF-2B SUBUNIT EPSILON"/>
    <property type="match status" value="1"/>
</dbReference>
<sequence>MDKKGIKGRNEDTNFVCLPAVVLVETLEEDSFSPISCEFPATLLPINGVAILNYVVEMLSRNGVTDAYLLVRDHINLVSNHIETLISANKKLKSLNLHIVHLGPHCNSAGDILRELECQVDLRDDFILVRGDLFTVADIREHISTHKKKRLSGLNVTMTIIFAECPPLSTLRTTATECIVAYDMVDNELVFWGEFSKSLDMSLDLSLYRRNSKSGNTEIRYDLLDVGISICSPQLLKDFCETFDYNNIQHDYVRNVLTSDIKQEEIHIAILSQYAVRIRDFRTYHAALQHVCEGWAFPVVPDYCSIVGQTIQRCENKSVFLGNAVTINPNSDLGPMVSIGENTTIGNHVVIENSFIGPNCKIGDHCTIKGCILLSNVTIGDHSSVQSTFISNNVTIHSNVLIMPCCVLGSNVSIGSSKVIESFSKISTFTSGKVISEVNSPVIKGYHLASKDELEKLGIGPNCVGILWPCDHNMIHQQQYALGGDALSSIILFENNVCRDINKEINLNTDSEGDSEDSLHTQVAEQDIEQDLKEFRHEVITLVKSGLLTPIHIPNKILELKGLRFAFFKDDLDVLDCLLPVVLMYLADNSHEFLLDRKRINFEDFLSFVKYCGIYDLFSAFCRPDELNFTYSVCDAILNFCSNNETLNFGSLLVAFEKCGFINQDLIPNWYDLSLKISEDNQKQEPLDILKSDFVCRYIKWIREDDNSEDD</sequence>
<accession>A0A1J4MXG8</accession>
<name>A0A1J4MXG8_9CRYT</name>
<dbReference type="InterPro" id="IPR016024">
    <property type="entry name" value="ARM-type_fold"/>
</dbReference>
<dbReference type="PANTHER" id="PTHR45887">
    <property type="entry name" value="TRANSLATION INITIATION FACTOR EIF-2B SUBUNIT EPSILON"/>
    <property type="match status" value="1"/>
</dbReference>
<evidence type="ECO:0000256" key="2">
    <source>
        <dbReference type="ARBA" id="ARBA00007878"/>
    </source>
</evidence>
<dbReference type="AlphaFoldDB" id="A0A1J4MXG8"/>
<keyword evidence="5" id="KW-0648">Protein biosynthesis</keyword>
<dbReference type="RefSeq" id="XP_067069467.1">
    <property type="nucleotide sequence ID" value="XM_067211672.1"/>
</dbReference>
<keyword evidence="11" id="KW-1185">Reference proteome</keyword>
<dbReference type="InterPro" id="IPR056764">
    <property type="entry name" value="LbH_EIF2B3/5"/>
</dbReference>